<reference evidence="1 2" key="1">
    <citation type="journal article" date="2016" name="Mol. Biol. Evol.">
        <title>Comparative Genomics of Early-Diverging Mushroom-Forming Fungi Provides Insights into the Origins of Lignocellulose Decay Capabilities.</title>
        <authorList>
            <person name="Nagy L.G."/>
            <person name="Riley R."/>
            <person name="Tritt A."/>
            <person name="Adam C."/>
            <person name="Daum C."/>
            <person name="Floudas D."/>
            <person name="Sun H."/>
            <person name="Yadav J.S."/>
            <person name="Pangilinan J."/>
            <person name="Larsson K.H."/>
            <person name="Matsuura K."/>
            <person name="Barry K."/>
            <person name="Labutti K."/>
            <person name="Kuo R."/>
            <person name="Ohm R.A."/>
            <person name="Bhattacharya S.S."/>
            <person name="Shirouzu T."/>
            <person name="Yoshinaga Y."/>
            <person name="Martin F.M."/>
            <person name="Grigoriev I.V."/>
            <person name="Hibbett D.S."/>
        </authorList>
    </citation>
    <scope>NUCLEOTIDE SEQUENCE [LARGE SCALE GENOMIC DNA]</scope>
    <source>
        <strain evidence="1 2">L-15889</strain>
    </source>
</reference>
<dbReference type="EMBL" id="KV429117">
    <property type="protein sequence ID" value="KZT64834.1"/>
    <property type="molecule type" value="Genomic_DNA"/>
</dbReference>
<protein>
    <submittedName>
        <fullName evidence="1">Uncharacterized protein</fullName>
    </submittedName>
</protein>
<name>A0A165LTM8_9APHY</name>
<gene>
    <name evidence="1" type="ORF">DAEQUDRAFT_732124</name>
</gene>
<keyword evidence="2" id="KW-1185">Reference proteome</keyword>
<accession>A0A165LTM8</accession>
<evidence type="ECO:0000313" key="1">
    <source>
        <dbReference type="EMBL" id="KZT64834.1"/>
    </source>
</evidence>
<proteinExistence type="predicted"/>
<organism evidence="1 2">
    <name type="scientific">Daedalea quercina L-15889</name>
    <dbReference type="NCBI Taxonomy" id="1314783"/>
    <lineage>
        <taxon>Eukaryota</taxon>
        <taxon>Fungi</taxon>
        <taxon>Dikarya</taxon>
        <taxon>Basidiomycota</taxon>
        <taxon>Agaricomycotina</taxon>
        <taxon>Agaricomycetes</taxon>
        <taxon>Polyporales</taxon>
        <taxon>Fomitopsis</taxon>
    </lineage>
</organism>
<dbReference type="Proteomes" id="UP000076727">
    <property type="component" value="Unassembled WGS sequence"/>
</dbReference>
<dbReference type="OrthoDB" id="407432at2759"/>
<dbReference type="AlphaFoldDB" id="A0A165LTM8"/>
<sequence>MAIVCRHPLNTHIGIRVAAAVAAFLVRAHVWLLPVLTLCPVATQICMEPYVHQCIII</sequence>
<evidence type="ECO:0000313" key="2">
    <source>
        <dbReference type="Proteomes" id="UP000076727"/>
    </source>
</evidence>